<evidence type="ECO:0000256" key="1">
    <source>
        <dbReference type="ARBA" id="ARBA00004418"/>
    </source>
</evidence>
<evidence type="ECO:0000256" key="2">
    <source>
        <dbReference type="ARBA" id="ARBA00010742"/>
    </source>
</evidence>
<keyword evidence="3" id="KW-0732">Signal</keyword>
<organism evidence="5 6">
    <name type="scientific">Hyaloscypha hepaticicola</name>
    <dbReference type="NCBI Taxonomy" id="2082293"/>
    <lineage>
        <taxon>Eukaryota</taxon>
        <taxon>Fungi</taxon>
        <taxon>Dikarya</taxon>
        <taxon>Ascomycota</taxon>
        <taxon>Pezizomycotina</taxon>
        <taxon>Leotiomycetes</taxon>
        <taxon>Helotiales</taxon>
        <taxon>Hyaloscyphaceae</taxon>
        <taxon>Hyaloscypha</taxon>
    </lineage>
</organism>
<dbReference type="Proteomes" id="UP000235672">
    <property type="component" value="Unassembled WGS sequence"/>
</dbReference>
<evidence type="ECO:0000313" key="5">
    <source>
        <dbReference type="EMBL" id="PMD12193.1"/>
    </source>
</evidence>
<feature type="domain" description="Ca3427-like PBP 2" evidence="4">
    <location>
        <begin position="89"/>
        <end position="186"/>
    </location>
</feature>
<sequence>MSAEKLKIGYVPEHFSTPLYFAEKHFGLDAELIPFPSGTGHMITSLRAGEIDVGVGLTEGWVAGLGKEGLEGDGGYRIVGTYVETPLCWAISTGANREINGIADLKDSKIGVSRIGSGSYVMGFVLADQQGWLSSSSSPPFEVIPLQSFDKLRAAVNDSTADFFMWEHFTSKKYYDNGEIKKVGEIYTPWSSWKIVAKTGIGEGDQRLEEMFEKIDRGVRYFGDKKEESVRYISGKLDYSAADAREWLKTVEFAKSTKGVDVSVIEKTREVLRKAGVIGEGGMKAEEMIGSQKGAQVP</sequence>
<evidence type="ECO:0000313" key="6">
    <source>
        <dbReference type="Proteomes" id="UP000235672"/>
    </source>
</evidence>
<dbReference type="Pfam" id="PF22384">
    <property type="entry name" value="PBP2_Ca3427_like"/>
    <property type="match status" value="1"/>
</dbReference>
<gene>
    <name evidence="5" type="ORF">NA56DRAFT_613800</name>
</gene>
<reference evidence="5 6" key="1">
    <citation type="submission" date="2016-05" db="EMBL/GenBank/DDBJ databases">
        <title>A degradative enzymes factory behind the ericoid mycorrhizal symbiosis.</title>
        <authorList>
            <consortium name="DOE Joint Genome Institute"/>
            <person name="Martino E."/>
            <person name="Morin E."/>
            <person name="Grelet G."/>
            <person name="Kuo A."/>
            <person name="Kohler A."/>
            <person name="Daghino S."/>
            <person name="Barry K."/>
            <person name="Choi C."/>
            <person name="Cichocki N."/>
            <person name="Clum A."/>
            <person name="Copeland A."/>
            <person name="Hainaut M."/>
            <person name="Haridas S."/>
            <person name="Labutti K."/>
            <person name="Lindquist E."/>
            <person name="Lipzen A."/>
            <person name="Khouja H.-R."/>
            <person name="Murat C."/>
            <person name="Ohm R."/>
            <person name="Olson A."/>
            <person name="Spatafora J."/>
            <person name="Veneault-Fourrey C."/>
            <person name="Henrissat B."/>
            <person name="Grigoriev I."/>
            <person name="Martin F."/>
            <person name="Perotto S."/>
        </authorList>
    </citation>
    <scope>NUCLEOTIDE SEQUENCE [LARGE SCALE GENOMIC DNA]</scope>
    <source>
        <strain evidence="5 6">UAMH 7357</strain>
    </source>
</reference>
<dbReference type="Gene3D" id="3.40.190.10">
    <property type="entry name" value="Periplasmic binding protein-like II"/>
    <property type="match status" value="2"/>
</dbReference>
<dbReference type="AlphaFoldDB" id="A0A2J6PDX6"/>
<evidence type="ECO:0000259" key="4">
    <source>
        <dbReference type="Pfam" id="PF22384"/>
    </source>
</evidence>
<dbReference type="GO" id="GO:0042597">
    <property type="term" value="C:periplasmic space"/>
    <property type="evidence" value="ECO:0007669"/>
    <property type="project" value="UniProtKB-SubCell"/>
</dbReference>
<dbReference type="InterPro" id="IPR054364">
    <property type="entry name" value="Ca3427-like_PBP2"/>
</dbReference>
<dbReference type="PANTHER" id="PTHR30024:SF47">
    <property type="entry name" value="TAURINE-BINDING PERIPLASMIC PROTEIN"/>
    <property type="match status" value="1"/>
</dbReference>
<name>A0A2J6PDX6_9HELO</name>
<accession>A0A2J6PDX6</accession>
<dbReference type="CDD" id="cd13637">
    <property type="entry name" value="PBP2_Ca3427_like"/>
    <property type="match status" value="1"/>
</dbReference>
<comment type="similarity">
    <text evidence="2">Belongs to the bacterial solute-binding protein SsuA/TauA family.</text>
</comment>
<keyword evidence="6" id="KW-1185">Reference proteome</keyword>
<comment type="subcellular location">
    <subcellularLocation>
        <location evidence="1">Periplasm</location>
    </subcellularLocation>
</comment>
<dbReference type="PANTHER" id="PTHR30024">
    <property type="entry name" value="ALIPHATIC SULFONATES-BINDING PROTEIN-RELATED"/>
    <property type="match status" value="1"/>
</dbReference>
<dbReference type="SUPFAM" id="SSF53850">
    <property type="entry name" value="Periplasmic binding protein-like II"/>
    <property type="match status" value="1"/>
</dbReference>
<dbReference type="STRING" id="1745343.A0A2J6PDX6"/>
<proteinExistence type="inferred from homology"/>
<protein>
    <submittedName>
        <fullName evidence="5">Uracil-DNA glycosylase-like protein</fullName>
    </submittedName>
</protein>
<evidence type="ECO:0000256" key="3">
    <source>
        <dbReference type="ARBA" id="ARBA00022729"/>
    </source>
</evidence>
<dbReference type="EMBL" id="KZ613561">
    <property type="protein sequence ID" value="PMD12193.1"/>
    <property type="molecule type" value="Genomic_DNA"/>
</dbReference>
<dbReference type="OrthoDB" id="1363at2759"/>